<dbReference type="EMBL" id="VXIV02000675">
    <property type="protein sequence ID" value="KAF6036781.1"/>
    <property type="molecule type" value="Genomic_DNA"/>
</dbReference>
<accession>A0A7J7KFW5</accession>
<feature type="compositionally biased region" description="Basic residues" evidence="1">
    <location>
        <begin position="294"/>
        <end position="306"/>
    </location>
</feature>
<evidence type="ECO:0000313" key="3">
    <source>
        <dbReference type="Proteomes" id="UP000593567"/>
    </source>
</evidence>
<sequence>MTSGLEEFNGSLLSLEEKFNTAATVFSNVEKCYKWYCKFLSFAPQTEIETEFIAECRQYLEGDKGASPPEEWLNYILQELAAIDNEIYSTNATILIKRIRQIYSLKSDEKRELSLSEVKGWRDYLTEGFDSLHQQKVSSSAKKEEADVRQPSSLKKLRAAPKLKGTSVNNESGPIKIKKAVTRVEHGIDESQEEHRNAGSPIHVAENMSSNETQIGSSLEGKLDDSSAGGSKDMLVTAKTQGSALAEGRSALAEGHSVTAEGRPVTADGKNSKLLENTKEVVADKNQNKNPNRSSKKRKQMKRKKAKVEEDDIDDSCPLVDNCLSVCSEVIPNTPQTVNSSKGPTQTTISSKGPNQTTISSKGPDQTIISSKGPNQTISELSAQSSTTQVTKNATPSLVPPDIVAREELNILSLGDYVIPQNYNLPYHPVTNKEKIERICNSASPTPKQKLDMMSQLIEEGDESCFCVRIEKLLNPRERMTPKAGNGTREQTDKWTSVADFSEELSADITYPEHVYHWLSKQNSHAFSSRDNSNNAEDDQNSIKECIRRAERILDEDVPSFTSADLDSGPWRRPGGHTSGAFTVVPSRAPSKSGDSGITDLTSREAPIRVLIGQGQNRYASRESGIDSDATLYTPVEHVTTASRSVRPKEVPPLWSKR</sequence>
<feature type="region of interest" description="Disordered" evidence="1">
    <location>
        <begin position="560"/>
        <end position="602"/>
    </location>
</feature>
<feature type="region of interest" description="Disordered" evidence="1">
    <location>
        <begin position="333"/>
        <end position="373"/>
    </location>
</feature>
<feature type="region of interest" description="Disordered" evidence="1">
    <location>
        <begin position="189"/>
        <end position="232"/>
    </location>
</feature>
<feature type="region of interest" description="Disordered" evidence="1">
    <location>
        <begin position="136"/>
        <end position="172"/>
    </location>
</feature>
<protein>
    <submittedName>
        <fullName evidence="2">Uncharacterized protein</fullName>
    </submittedName>
</protein>
<feature type="region of interest" description="Disordered" evidence="1">
    <location>
        <begin position="247"/>
        <end position="312"/>
    </location>
</feature>
<evidence type="ECO:0000256" key="1">
    <source>
        <dbReference type="SAM" id="MobiDB-lite"/>
    </source>
</evidence>
<proteinExistence type="predicted"/>
<dbReference type="Proteomes" id="UP000593567">
    <property type="component" value="Unassembled WGS sequence"/>
</dbReference>
<evidence type="ECO:0000313" key="2">
    <source>
        <dbReference type="EMBL" id="KAF6036781.1"/>
    </source>
</evidence>
<organism evidence="2 3">
    <name type="scientific">Bugula neritina</name>
    <name type="common">Brown bryozoan</name>
    <name type="synonym">Sertularia neritina</name>
    <dbReference type="NCBI Taxonomy" id="10212"/>
    <lineage>
        <taxon>Eukaryota</taxon>
        <taxon>Metazoa</taxon>
        <taxon>Spiralia</taxon>
        <taxon>Lophotrochozoa</taxon>
        <taxon>Bryozoa</taxon>
        <taxon>Gymnolaemata</taxon>
        <taxon>Cheilostomatida</taxon>
        <taxon>Flustrina</taxon>
        <taxon>Buguloidea</taxon>
        <taxon>Bugulidae</taxon>
        <taxon>Bugula</taxon>
    </lineage>
</organism>
<dbReference type="AlphaFoldDB" id="A0A7J7KFW5"/>
<feature type="compositionally biased region" description="Polar residues" evidence="1">
    <location>
        <begin position="207"/>
        <end position="217"/>
    </location>
</feature>
<reference evidence="2" key="1">
    <citation type="submission" date="2020-06" db="EMBL/GenBank/DDBJ databases">
        <title>Draft genome of Bugula neritina, a colonial animal packing powerful symbionts and potential medicines.</title>
        <authorList>
            <person name="Rayko M."/>
        </authorList>
    </citation>
    <scope>NUCLEOTIDE SEQUENCE [LARGE SCALE GENOMIC DNA]</scope>
    <source>
        <strain evidence="2">Kwan_BN1</strain>
    </source>
</reference>
<keyword evidence="3" id="KW-1185">Reference proteome</keyword>
<gene>
    <name evidence="2" type="ORF">EB796_004917</name>
</gene>
<feature type="compositionally biased region" description="Basic and acidic residues" evidence="1">
    <location>
        <begin position="270"/>
        <end position="287"/>
    </location>
</feature>
<comment type="caution">
    <text evidence="2">The sequence shown here is derived from an EMBL/GenBank/DDBJ whole genome shotgun (WGS) entry which is preliminary data.</text>
</comment>
<name>A0A7J7KFW5_BUGNE</name>